<evidence type="ECO:0000256" key="5">
    <source>
        <dbReference type="ARBA" id="ARBA00023004"/>
    </source>
</evidence>
<dbReference type="Pfam" id="PF00067">
    <property type="entry name" value="p450"/>
    <property type="match status" value="1"/>
</dbReference>
<evidence type="ECO:0000256" key="4">
    <source>
        <dbReference type="ARBA" id="ARBA00023002"/>
    </source>
</evidence>
<evidence type="ECO:0008006" key="11">
    <source>
        <dbReference type="Google" id="ProtNLM"/>
    </source>
</evidence>
<dbReference type="InterPro" id="IPR036396">
    <property type="entry name" value="Cyt_P450_sf"/>
</dbReference>
<dbReference type="Gene3D" id="1.10.630.10">
    <property type="entry name" value="Cytochrome P450"/>
    <property type="match status" value="1"/>
</dbReference>
<accession>A0A1S1LSU9</accession>
<dbReference type="PROSITE" id="PS00086">
    <property type="entry name" value="CYTOCHROME_P450"/>
    <property type="match status" value="1"/>
</dbReference>
<dbReference type="PRINTS" id="PR00463">
    <property type="entry name" value="EP450I"/>
</dbReference>
<name>A0A1S1LSU9_MYCCH</name>
<dbReference type="Proteomes" id="UP000180043">
    <property type="component" value="Unassembled WGS sequence"/>
</dbReference>
<keyword evidence="2 7" id="KW-0349">Heme</keyword>
<dbReference type="InterPro" id="IPR017972">
    <property type="entry name" value="Cyt_P450_CS"/>
</dbReference>
<dbReference type="PANTHER" id="PTHR24291">
    <property type="entry name" value="CYTOCHROME P450 FAMILY 4"/>
    <property type="match status" value="1"/>
</dbReference>
<evidence type="ECO:0000256" key="6">
    <source>
        <dbReference type="ARBA" id="ARBA00023033"/>
    </source>
</evidence>
<reference evidence="9 10" key="1">
    <citation type="submission" date="2016-10" db="EMBL/GenBank/DDBJ databases">
        <title>Evaluation of Human, Veterinary and Environmental Mycobacterium chelonae Isolates by Core Genome Phylogenomic Analysis, Targeted Gene Comparison, and Anti-microbial Susceptibility Patterns: A Tale of Mistaken Identities.</title>
        <authorList>
            <person name="Fogelson S.B."/>
            <person name="Camus A.C."/>
            <person name="Lorenz W."/>
            <person name="Vasireddy R."/>
            <person name="Vasireddy S."/>
            <person name="Smith T."/>
            <person name="Brown-Elliott B.A."/>
            <person name="Wallace R.J.Jr."/>
            <person name="Hasan N.A."/>
            <person name="Reischl U."/>
            <person name="Sanchez S."/>
        </authorList>
    </citation>
    <scope>NUCLEOTIDE SEQUENCE [LARGE SCALE GENOMIC DNA]</scope>
    <source>
        <strain evidence="9 10">15515</strain>
    </source>
</reference>
<keyword evidence="5 7" id="KW-0408">Iron</keyword>
<dbReference type="RefSeq" id="WP_057969626.1">
    <property type="nucleotide sequence ID" value="NZ_MLII01000028.1"/>
</dbReference>
<evidence type="ECO:0000256" key="7">
    <source>
        <dbReference type="PIRSR" id="PIRSR602401-1"/>
    </source>
</evidence>
<dbReference type="GO" id="GO:0016705">
    <property type="term" value="F:oxidoreductase activity, acting on paired donors, with incorporation or reduction of molecular oxygen"/>
    <property type="evidence" value="ECO:0007669"/>
    <property type="project" value="InterPro"/>
</dbReference>
<evidence type="ECO:0000256" key="3">
    <source>
        <dbReference type="ARBA" id="ARBA00022723"/>
    </source>
</evidence>
<evidence type="ECO:0000313" key="9">
    <source>
        <dbReference type="EMBL" id="OHU59908.1"/>
    </source>
</evidence>
<comment type="similarity">
    <text evidence="1 8">Belongs to the cytochrome P450 family.</text>
</comment>
<dbReference type="GO" id="GO:0005506">
    <property type="term" value="F:iron ion binding"/>
    <property type="evidence" value="ECO:0007669"/>
    <property type="project" value="InterPro"/>
</dbReference>
<evidence type="ECO:0000256" key="8">
    <source>
        <dbReference type="RuleBase" id="RU000461"/>
    </source>
</evidence>
<dbReference type="InterPro" id="IPR002401">
    <property type="entry name" value="Cyt_P450_E_grp-I"/>
</dbReference>
<keyword evidence="3 7" id="KW-0479">Metal-binding</keyword>
<organism evidence="9 10">
    <name type="scientific">Mycobacteroides chelonae</name>
    <name type="common">Mycobacterium chelonae</name>
    <dbReference type="NCBI Taxonomy" id="1774"/>
    <lineage>
        <taxon>Bacteria</taxon>
        <taxon>Bacillati</taxon>
        <taxon>Actinomycetota</taxon>
        <taxon>Actinomycetes</taxon>
        <taxon>Mycobacteriales</taxon>
        <taxon>Mycobacteriaceae</taxon>
        <taxon>Mycobacteroides</taxon>
    </lineage>
</organism>
<dbReference type="PRINTS" id="PR00385">
    <property type="entry name" value="P450"/>
</dbReference>
<dbReference type="SUPFAM" id="SSF48264">
    <property type="entry name" value="Cytochrome P450"/>
    <property type="match status" value="1"/>
</dbReference>
<keyword evidence="6 8" id="KW-0503">Monooxygenase</keyword>
<keyword evidence="4 8" id="KW-0560">Oxidoreductase</keyword>
<comment type="caution">
    <text evidence="9">The sequence shown here is derived from an EMBL/GenBank/DDBJ whole genome shotgun (WGS) entry which is preliminary data.</text>
</comment>
<dbReference type="AlphaFoldDB" id="A0A1S1LSU9"/>
<dbReference type="GO" id="GO:0020037">
    <property type="term" value="F:heme binding"/>
    <property type="evidence" value="ECO:0007669"/>
    <property type="project" value="InterPro"/>
</dbReference>
<feature type="binding site" description="axial binding residue" evidence="7">
    <location>
        <position position="398"/>
    </location>
    <ligand>
        <name>heme</name>
        <dbReference type="ChEBI" id="CHEBI:30413"/>
    </ligand>
    <ligandPart>
        <name>Fe</name>
        <dbReference type="ChEBI" id="CHEBI:18248"/>
    </ligandPart>
</feature>
<dbReference type="InterPro" id="IPR001128">
    <property type="entry name" value="Cyt_P450"/>
</dbReference>
<dbReference type="InterPro" id="IPR050196">
    <property type="entry name" value="Cytochrome_P450_Monoox"/>
</dbReference>
<gene>
    <name evidence="9" type="ORF">BKG82_05120</name>
</gene>
<sequence length="458" mass="50501">MSQLLRNLQGNVVEAVGKLLECEKSVGARLAGINVVFTRDHRLIEQIFVSRQQNYCKPREYELLVRLLGKGLLTTNDVPAWTRNRRMMQPMFAHRALPVFEPTMVTVIDRLLEDWATRPKGTPIDVSAEMMHVALGVVGSALFGMSFQVEELDKVGHHVDIGVKVAIDAAKVLSTVLARIVPGLSVDSAMRIRPFGRRQLVQAANELETTIFALIAERRKSAAAGQSAGNDLLSQLIELRDEATGASLSDRQICDEVATFLLAGHETTATALAWMWMVLSKNPQMRADIYDEVDTVLAGRTPTVDDIPSLPICGAVFQETLRMYSPVHTLAREAIEIDEFNGSTIEPGMIIVPSLYFAHRDPDVWDNPEGFDYSRFMPGAPKPPRGAYLPFGGGKRICIGAGFAQMEAVLITAMIAQRYTLDLVPGHNPEALPQVTYRPKHGIPMVLHERTAQGVDIA</sequence>
<dbReference type="PANTHER" id="PTHR24291:SF50">
    <property type="entry name" value="BIFUNCTIONAL ALBAFLAVENONE MONOOXYGENASE_TERPENE SYNTHASE"/>
    <property type="match status" value="1"/>
</dbReference>
<dbReference type="GO" id="GO:0004497">
    <property type="term" value="F:monooxygenase activity"/>
    <property type="evidence" value="ECO:0007669"/>
    <property type="project" value="UniProtKB-KW"/>
</dbReference>
<evidence type="ECO:0000256" key="2">
    <source>
        <dbReference type="ARBA" id="ARBA00022617"/>
    </source>
</evidence>
<evidence type="ECO:0000256" key="1">
    <source>
        <dbReference type="ARBA" id="ARBA00010617"/>
    </source>
</evidence>
<protein>
    <recommendedName>
        <fullName evidence="11">Cytochrome P450</fullName>
    </recommendedName>
</protein>
<comment type="cofactor">
    <cofactor evidence="7">
        <name>heme</name>
        <dbReference type="ChEBI" id="CHEBI:30413"/>
    </cofactor>
</comment>
<dbReference type="EMBL" id="MLIQ01000011">
    <property type="protein sequence ID" value="OHU59908.1"/>
    <property type="molecule type" value="Genomic_DNA"/>
</dbReference>
<evidence type="ECO:0000313" key="10">
    <source>
        <dbReference type="Proteomes" id="UP000180043"/>
    </source>
</evidence>
<proteinExistence type="inferred from homology"/>